<feature type="compositionally biased region" description="Low complexity" evidence="2">
    <location>
        <begin position="144"/>
        <end position="157"/>
    </location>
</feature>
<dbReference type="InterPro" id="IPR050730">
    <property type="entry name" value="UBX_domain-protein"/>
</dbReference>
<dbReference type="RefSeq" id="XP_005714586.1">
    <property type="nucleotide sequence ID" value="XM_005714529.1"/>
</dbReference>
<gene>
    <name evidence="4" type="ORF">CHC_T00003681001</name>
</gene>
<dbReference type="KEGG" id="ccp:CHC_T00003681001"/>
<feature type="compositionally biased region" description="Polar residues" evidence="2">
    <location>
        <begin position="419"/>
        <end position="457"/>
    </location>
</feature>
<name>R7Q895_CHOCR</name>
<evidence type="ECO:0000313" key="4">
    <source>
        <dbReference type="EMBL" id="CDF34767.1"/>
    </source>
</evidence>
<evidence type="ECO:0000256" key="2">
    <source>
        <dbReference type="SAM" id="MobiDB-lite"/>
    </source>
</evidence>
<dbReference type="GeneID" id="17322295"/>
<proteinExistence type="predicted"/>
<keyword evidence="1" id="KW-0175">Coiled coil</keyword>
<reference evidence="5" key="1">
    <citation type="journal article" date="2013" name="Proc. Natl. Acad. Sci. U.S.A.">
        <title>Genome structure and metabolic features in the red seaweed Chondrus crispus shed light on evolution of the Archaeplastida.</title>
        <authorList>
            <person name="Collen J."/>
            <person name="Porcel B."/>
            <person name="Carre W."/>
            <person name="Ball S.G."/>
            <person name="Chaparro C."/>
            <person name="Tonon T."/>
            <person name="Barbeyron T."/>
            <person name="Michel G."/>
            <person name="Noel B."/>
            <person name="Valentin K."/>
            <person name="Elias M."/>
            <person name="Artiguenave F."/>
            <person name="Arun A."/>
            <person name="Aury J.M."/>
            <person name="Barbosa-Neto J.F."/>
            <person name="Bothwell J.H."/>
            <person name="Bouget F.Y."/>
            <person name="Brillet L."/>
            <person name="Cabello-Hurtado F."/>
            <person name="Capella-Gutierrez S."/>
            <person name="Charrier B."/>
            <person name="Cladiere L."/>
            <person name="Cock J.M."/>
            <person name="Coelho S.M."/>
            <person name="Colleoni C."/>
            <person name="Czjzek M."/>
            <person name="Da Silva C."/>
            <person name="Delage L."/>
            <person name="Denoeud F."/>
            <person name="Deschamps P."/>
            <person name="Dittami S.M."/>
            <person name="Gabaldon T."/>
            <person name="Gachon C.M."/>
            <person name="Groisillier A."/>
            <person name="Herve C."/>
            <person name="Jabbari K."/>
            <person name="Katinka M."/>
            <person name="Kloareg B."/>
            <person name="Kowalczyk N."/>
            <person name="Labadie K."/>
            <person name="Leblanc C."/>
            <person name="Lopez P.J."/>
            <person name="McLachlan D.H."/>
            <person name="Meslet-Cladiere L."/>
            <person name="Moustafa A."/>
            <person name="Nehr Z."/>
            <person name="Nyvall Collen P."/>
            <person name="Panaud O."/>
            <person name="Partensky F."/>
            <person name="Poulain J."/>
            <person name="Rensing S.A."/>
            <person name="Rousvoal S."/>
            <person name="Samson G."/>
            <person name="Symeonidi A."/>
            <person name="Weissenbach J."/>
            <person name="Zambounis A."/>
            <person name="Wincker P."/>
            <person name="Boyen C."/>
        </authorList>
    </citation>
    <scope>NUCLEOTIDE SEQUENCE [LARGE SCALE GENOMIC DNA]</scope>
    <source>
        <strain evidence="5">cv. Stackhouse</strain>
    </source>
</reference>
<feature type="domain" description="UBX" evidence="3">
    <location>
        <begin position="569"/>
        <end position="650"/>
    </location>
</feature>
<dbReference type="PANTHER" id="PTHR23322:SF93">
    <property type="entry name" value="UBX DOMAIN-CONTAINING PROTEIN 8"/>
    <property type="match status" value="1"/>
</dbReference>
<feature type="coiled-coil region" evidence="1">
    <location>
        <begin position="513"/>
        <end position="556"/>
    </location>
</feature>
<dbReference type="InterPro" id="IPR001012">
    <property type="entry name" value="UBX_dom"/>
</dbReference>
<organism evidence="4 5">
    <name type="scientific">Chondrus crispus</name>
    <name type="common">Carrageen Irish moss</name>
    <name type="synonym">Polymorpha crispa</name>
    <dbReference type="NCBI Taxonomy" id="2769"/>
    <lineage>
        <taxon>Eukaryota</taxon>
        <taxon>Rhodophyta</taxon>
        <taxon>Florideophyceae</taxon>
        <taxon>Rhodymeniophycidae</taxon>
        <taxon>Gigartinales</taxon>
        <taxon>Gigartinaceae</taxon>
        <taxon>Chondrus</taxon>
    </lineage>
</organism>
<dbReference type="OrthoDB" id="270602at2759"/>
<feature type="compositionally biased region" description="Low complexity" evidence="2">
    <location>
        <begin position="128"/>
        <end position="137"/>
    </location>
</feature>
<dbReference type="Gene3D" id="3.40.30.10">
    <property type="entry name" value="Glutaredoxin"/>
    <property type="match status" value="1"/>
</dbReference>
<dbReference type="Gramene" id="CDF34767">
    <property type="protein sequence ID" value="CDF34767"/>
    <property type="gene ID" value="CHC_T00003681001"/>
</dbReference>
<keyword evidence="5" id="KW-1185">Reference proteome</keyword>
<dbReference type="PANTHER" id="PTHR23322">
    <property type="entry name" value="FAS-ASSOCIATED PROTEIN"/>
    <property type="match status" value="1"/>
</dbReference>
<feature type="region of interest" description="Disordered" evidence="2">
    <location>
        <begin position="395"/>
        <end position="457"/>
    </location>
</feature>
<dbReference type="Proteomes" id="UP000012073">
    <property type="component" value="Unassembled WGS sequence"/>
</dbReference>
<dbReference type="InterPro" id="IPR029071">
    <property type="entry name" value="Ubiquitin-like_domsf"/>
</dbReference>
<evidence type="ECO:0000313" key="5">
    <source>
        <dbReference type="Proteomes" id="UP000012073"/>
    </source>
</evidence>
<evidence type="ECO:0000256" key="1">
    <source>
        <dbReference type="SAM" id="Coils"/>
    </source>
</evidence>
<dbReference type="AlphaFoldDB" id="R7Q895"/>
<dbReference type="EMBL" id="HG001706">
    <property type="protein sequence ID" value="CDF34767.1"/>
    <property type="molecule type" value="Genomic_DNA"/>
</dbReference>
<dbReference type="SUPFAM" id="SSF54236">
    <property type="entry name" value="Ubiquitin-like"/>
    <property type="match status" value="1"/>
</dbReference>
<accession>R7Q895</accession>
<dbReference type="STRING" id="2769.R7Q895"/>
<protein>
    <recommendedName>
        <fullName evidence="3">UBX domain-containing protein</fullName>
    </recommendedName>
</protein>
<dbReference type="PROSITE" id="PS50033">
    <property type="entry name" value="UBX"/>
    <property type="match status" value="1"/>
</dbReference>
<dbReference type="GO" id="GO:0043130">
    <property type="term" value="F:ubiquitin binding"/>
    <property type="evidence" value="ECO:0007669"/>
    <property type="project" value="TreeGrafter"/>
</dbReference>
<evidence type="ECO:0000259" key="3">
    <source>
        <dbReference type="PROSITE" id="PS50033"/>
    </source>
</evidence>
<sequence length="653" mass="71058">MSRVRRFLQPCSSHWDHSPLFGLLNLETVWFLVHPTQVPQPITKPTPSAPPHLSSPTFSCHPASLPTPTPALSDTLRPPPPDTISSSPRSYSHKSHLPPCYDPLPVQLTHKISHHPHGTMEQDDVEMTSPAPSSEPSRSPPTSPSLQLLTTPEPSTSGRISMPTLLPPPPLPQISASPVTPAPPIHQLAPSPDHKPFTSSVGTLESFLGAASRQSKWALVLLLPSRFSAPSSTAPATRPAWGAGAYHQPKKLFGLGHIADKILMWRRTKGSSDADRYQAFFPVDGHPHLALLDPRSGERLAVWGNQDGQGMESYNSITDDLWNVVLEDLDKFLESHSLEDGALGPVHLREKSWAVRTRRVTERASVSCPNLPPTSVMDDEEAAIAAAIAASLAEAENNDQKSSDNDYSDDCDSSGSSDEILSTDSIAGEGTTSAEQASSGSEETATPSEGSSEIGSLSMDISTRLDETRRAVSMPVPIPSHAQDPSPSSIESLSHSYIERMDSRFRSNTNPALLEARRLRQEQDEELARSLQEDRKRNLQEQLTAAKRAAEKTQQLAAVVRLPDEPLEDSVEALTIALRVAGGARIARRFSGRDKLRSVADFATAEIGCIDLLRKDPKRVLRIAGGELSTGSWETRLEEMGLSRRTMLILNTE</sequence>
<feature type="region of interest" description="Disordered" evidence="2">
    <location>
        <begin position="42"/>
        <end position="197"/>
    </location>
</feature>
<dbReference type="Gene3D" id="3.10.20.90">
    <property type="entry name" value="Phosphatidylinositol 3-kinase Catalytic Subunit, Chain A, domain 1"/>
    <property type="match status" value="1"/>
</dbReference>